<protein>
    <submittedName>
        <fullName evidence="11">Putative metabolite transport protein YwtG like</fullName>
    </submittedName>
</protein>
<evidence type="ECO:0000256" key="5">
    <source>
        <dbReference type="ARBA" id="ARBA00022989"/>
    </source>
</evidence>
<dbReference type="GO" id="GO:0016020">
    <property type="term" value="C:membrane"/>
    <property type="evidence" value="ECO:0007669"/>
    <property type="project" value="UniProtKB-SubCell"/>
</dbReference>
<dbReference type="InterPro" id="IPR005829">
    <property type="entry name" value="Sugar_transporter_CS"/>
</dbReference>
<feature type="transmembrane region" description="Helical" evidence="9">
    <location>
        <begin position="155"/>
        <end position="178"/>
    </location>
</feature>
<keyword evidence="6 9" id="KW-0472">Membrane</keyword>
<accession>A0A8I3AVC8</accession>
<dbReference type="NCBIfam" id="TIGR00879">
    <property type="entry name" value="SP"/>
    <property type="match status" value="1"/>
</dbReference>
<feature type="transmembrane region" description="Helical" evidence="9">
    <location>
        <begin position="244"/>
        <end position="266"/>
    </location>
</feature>
<feature type="transmembrane region" description="Helical" evidence="9">
    <location>
        <begin position="427"/>
        <end position="449"/>
    </location>
</feature>
<feature type="transmembrane region" description="Helical" evidence="9">
    <location>
        <begin position="553"/>
        <end position="572"/>
    </location>
</feature>
<evidence type="ECO:0000256" key="7">
    <source>
        <dbReference type="RuleBase" id="RU003346"/>
    </source>
</evidence>
<dbReference type="OrthoDB" id="5290825at2759"/>
<feature type="transmembrane region" description="Helical" evidence="9">
    <location>
        <begin position="521"/>
        <end position="541"/>
    </location>
</feature>
<feature type="transmembrane region" description="Helical" evidence="9">
    <location>
        <begin position="455"/>
        <end position="477"/>
    </location>
</feature>
<evidence type="ECO:0000256" key="6">
    <source>
        <dbReference type="ARBA" id="ARBA00023136"/>
    </source>
</evidence>
<evidence type="ECO:0000256" key="9">
    <source>
        <dbReference type="SAM" id="Phobius"/>
    </source>
</evidence>
<dbReference type="AlphaFoldDB" id="A0A8I3AVC8"/>
<name>A0A8I3AVC8_VERLO</name>
<feature type="domain" description="Major facilitator superfamily (MFS) profile" evidence="10">
    <location>
        <begin position="115"/>
        <end position="576"/>
    </location>
</feature>
<dbReference type="GO" id="GO:0015791">
    <property type="term" value="P:polyol transmembrane transport"/>
    <property type="evidence" value="ECO:0007669"/>
    <property type="project" value="UniProtKB-ARBA"/>
</dbReference>
<evidence type="ECO:0000259" key="10">
    <source>
        <dbReference type="PROSITE" id="PS50850"/>
    </source>
</evidence>
<organism evidence="11 12">
    <name type="scientific">Verticillium longisporum</name>
    <name type="common">Verticillium dahliae var. longisporum</name>
    <dbReference type="NCBI Taxonomy" id="100787"/>
    <lineage>
        <taxon>Eukaryota</taxon>
        <taxon>Fungi</taxon>
        <taxon>Dikarya</taxon>
        <taxon>Ascomycota</taxon>
        <taxon>Pezizomycotina</taxon>
        <taxon>Sordariomycetes</taxon>
        <taxon>Hypocreomycetidae</taxon>
        <taxon>Glomerellales</taxon>
        <taxon>Plectosphaerellaceae</taxon>
        <taxon>Verticillium</taxon>
    </lineage>
</organism>
<keyword evidence="4 9" id="KW-0812">Transmembrane</keyword>
<evidence type="ECO:0000256" key="8">
    <source>
        <dbReference type="SAM" id="MobiDB-lite"/>
    </source>
</evidence>
<dbReference type="PANTHER" id="PTHR48020:SF25">
    <property type="entry name" value="SUGAR TRANSPORTER, PUTATIVE (AFU_ORTHOLOGUE AFUA_7G05830)-RELATED"/>
    <property type="match status" value="1"/>
</dbReference>
<keyword evidence="5 9" id="KW-1133">Transmembrane helix</keyword>
<evidence type="ECO:0000313" key="12">
    <source>
        <dbReference type="Proteomes" id="UP000689129"/>
    </source>
</evidence>
<dbReference type="Proteomes" id="UP000689129">
    <property type="component" value="Unassembled WGS sequence"/>
</dbReference>
<evidence type="ECO:0000256" key="2">
    <source>
        <dbReference type="ARBA" id="ARBA00010992"/>
    </source>
</evidence>
<comment type="caution">
    <text evidence="11">The sequence shown here is derived from an EMBL/GenBank/DDBJ whole genome shotgun (WGS) entry which is preliminary data.</text>
</comment>
<comment type="similarity">
    <text evidence="2 7">Belongs to the major facilitator superfamily. Sugar transporter (TC 2.A.1.1) family.</text>
</comment>
<reference evidence="11" key="1">
    <citation type="journal article" date="2021" name="Mol. Plant Pathol.">
        <title>A 20-kb lineage-specific genomic region tames virulence in pathogenic amphidiploid Verticillium longisporum.</title>
        <authorList>
            <person name="Harting R."/>
            <person name="Starke J."/>
            <person name="Kusch H."/>
            <person name="Poggeler S."/>
            <person name="Maurus I."/>
            <person name="Schluter R."/>
            <person name="Landesfeind M."/>
            <person name="Bulla I."/>
            <person name="Nowrousian M."/>
            <person name="de Jonge R."/>
            <person name="Stahlhut G."/>
            <person name="Hoff K.J."/>
            <person name="Asshauer K.P."/>
            <person name="Thurmer A."/>
            <person name="Stanke M."/>
            <person name="Daniel R."/>
            <person name="Morgenstern B."/>
            <person name="Thomma B.P.H.J."/>
            <person name="Kronstad J.W."/>
            <person name="Braus-Stromeyer S.A."/>
            <person name="Braus G.H."/>
        </authorList>
    </citation>
    <scope>NUCLEOTIDE SEQUENCE</scope>
    <source>
        <strain evidence="11">Vl32</strain>
    </source>
</reference>
<dbReference type="GO" id="GO:0015798">
    <property type="term" value="P:myo-inositol transport"/>
    <property type="evidence" value="ECO:0007669"/>
    <property type="project" value="UniProtKB-ARBA"/>
</dbReference>
<evidence type="ECO:0000256" key="4">
    <source>
        <dbReference type="ARBA" id="ARBA00022692"/>
    </source>
</evidence>
<feature type="transmembrane region" description="Helical" evidence="9">
    <location>
        <begin position="272"/>
        <end position="293"/>
    </location>
</feature>
<evidence type="ECO:0000256" key="3">
    <source>
        <dbReference type="ARBA" id="ARBA00022448"/>
    </source>
</evidence>
<evidence type="ECO:0000256" key="1">
    <source>
        <dbReference type="ARBA" id="ARBA00004141"/>
    </source>
</evidence>
<dbReference type="InterPro" id="IPR003663">
    <property type="entry name" value="Sugar/inositol_transpt"/>
</dbReference>
<dbReference type="InterPro" id="IPR005828">
    <property type="entry name" value="MFS_sugar_transport-like"/>
</dbReference>
<dbReference type="InterPro" id="IPR020846">
    <property type="entry name" value="MFS_dom"/>
</dbReference>
<keyword evidence="3 7" id="KW-0813">Transport</keyword>
<gene>
    <name evidence="11" type="ORF">HYQ45_006775</name>
</gene>
<dbReference type="PROSITE" id="PS50850">
    <property type="entry name" value="MFS"/>
    <property type="match status" value="1"/>
</dbReference>
<feature type="transmembrane region" description="Helical" evidence="9">
    <location>
        <begin position="484"/>
        <end position="501"/>
    </location>
</feature>
<proteinExistence type="inferred from homology"/>
<dbReference type="PANTHER" id="PTHR48020">
    <property type="entry name" value="PROTON MYO-INOSITOL COTRANSPORTER"/>
    <property type="match status" value="1"/>
</dbReference>
<feature type="transmembrane region" description="Helical" evidence="9">
    <location>
        <begin position="402"/>
        <end position="420"/>
    </location>
</feature>
<feature type="region of interest" description="Disordered" evidence="8">
    <location>
        <begin position="1"/>
        <end position="27"/>
    </location>
</feature>
<sequence length="642" mass="71810">MAPSSDSDGEKPQATIKSHAEELSEDELQMQASRRVGNPLAGFDAEKLSNMGYTYCTSHGITDEKDVRAFRLGAVLAGYPEDYQTIEGLTDIERESAGKEITQKWKSIPTKLWFVVFVCSLCAAVQGMDETTVNGAQVFYKEAFGIANKDKLRDALILGLTNGAPYLCCALLGCWLTAPLNNWFGRRGTIFLACMGQALTNDWKTMFAVRLVLGLGIGPKSATTPMYAAECAPPRLRGALTMQWQMWTAFGIMVGFAVDLAFYQVADENLKWRLMLGSTTVPALIVCALAFLCPESPRHYMRKGKHMKAYQAMCKMRMTKVQAARDLFYANALLEVEARKVGNSGNKLAKLCKVRRNRNAMMASEVVMFMQQFCGVNIIAYYSAEIFIHEGFSVPTSLAVSLGWGTLNWLGAIPAIFTIDKFGRRRLLLITFPMMFACLLWTSFSFYFPSREVKIALLITFPMMFACLLWTSFSFYFPSREVKIACVTIGTYLFAIVYSPGAGPVPFTYSAEVYPLDVRSLGMSIATATTWFFNFVLAFTFPMLRKAFTSTGAFSWYAAWNLVGFFLTLFFVRETKEKTLEELDGVFDVPVKEFFKFGVAELTYFGRRCLLMNVDAPTPPYRQLVVSDGQPMDEVPVPSSRA</sequence>
<evidence type="ECO:0000313" key="11">
    <source>
        <dbReference type="EMBL" id="KAG7135506.1"/>
    </source>
</evidence>
<dbReference type="InterPro" id="IPR050814">
    <property type="entry name" value="Myo-inositol_Transporter"/>
</dbReference>
<feature type="transmembrane region" description="Helical" evidence="9">
    <location>
        <begin position="360"/>
        <end position="382"/>
    </location>
</feature>
<comment type="subcellular location">
    <subcellularLocation>
        <location evidence="1">Membrane</location>
        <topology evidence="1">Multi-pass membrane protein</topology>
    </subcellularLocation>
</comment>
<dbReference type="GO" id="GO:0022857">
    <property type="term" value="F:transmembrane transporter activity"/>
    <property type="evidence" value="ECO:0007669"/>
    <property type="project" value="InterPro"/>
</dbReference>
<dbReference type="EMBL" id="JAEMWZ010000120">
    <property type="protein sequence ID" value="KAG7135506.1"/>
    <property type="molecule type" value="Genomic_DNA"/>
</dbReference>
<dbReference type="Pfam" id="PF00083">
    <property type="entry name" value="Sugar_tr"/>
    <property type="match status" value="1"/>
</dbReference>
<dbReference type="PROSITE" id="PS00216">
    <property type="entry name" value="SUGAR_TRANSPORT_1"/>
    <property type="match status" value="1"/>
</dbReference>